<gene>
    <name evidence="2" type="ORF">FHX76_002930</name>
</gene>
<keyword evidence="1" id="KW-0472">Membrane</keyword>
<dbReference type="AlphaFoldDB" id="A0A7X5TU87"/>
<evidence type="ECO:0000313" key="3">
    <source>
        <dbReference type="Proteomes" id="UP000541033"/>
    </source>
</evidence>
<feature type="transmembrane region" description="Helical" evidence="1">
    <location>
        <begin position="83"/>
        <end position="102"/>
    </location>
</feature>
<dbReference type="Proteomes" id="UP000541033">
    <property type="component" value="Unassembled WGS sequence"/>
</dbReference>
<dbReference type="EMBL" id="JAAMOX010000003">
    <property type="protein sequence ID" value="NIH55015.1"/>
    <property type="molecule type" value="Genomic_DNA"/>
</dbReference>
<keyword evidence="1" id="KW-0812">Transmembrane</keyword>
<evidence type="ECO:0000256" key="1">
    <source>
        <dbReference type="SAM" id="Phobius"/>
    </source>
</evidence>
<feature type="transmembrane region" description="Helical" evidence="1">
    <location>
        <begin position="44"/>
        <end position="63"/>
    </location>
</feature>
<protein>
    <submittedName>
        <fullName evidence="2">Uncharacterized protein</fullName>
    </submittedName>
</protein>
<comment type="caution">
    <text evidence="2">The sequence shown here is derived from an EMBL/GenBank/DDBJ whole genome shotgun (WGS) entry which is preliminary data.</text>
</comment>
<keyword evidence="3" id="KW-1185">Reference proteome</keyword>
<feature type="transmembrane region" description="Helical" evidence="1">
    <location>
        <begin position="154"/>
        <end position="175"/>
    </location>
</feature>
<keyword evidence="1" id="KW-1133">Transmembrane helix</keyword>
<organism evidence="2 3">
    <name type="scientific">Lysinibacter cavernae</name>
    <dbReference type="NCBI Taxonomy" id="1640652"/>
    <lineage>
        <taxon>Bacteria</taxon>
        <taxon>Bacillati</taxon>
        <taxon>Actinomycetota</taxon>
        <taxon>Actinomycetes</taxon>
        <taxon>Micrococcales</taxon>
        <taxon>Microbacteriaceae</taxon>
        <taxon>Lysinibacter</taxon>
    </lineage>
</organism>
<dbReference type="RefSeq" id="WP_167151883.1">
    <property type="nucleotide sequence ID" value="NZ_JAAMOX010000003.1"/>
</dbReference>
<sequence length="210" mass="23593">MKSIFAELRAMYISAQAARTDVAQAWSAISKAMRKAQKTQKWRWLLGFPTIWLLAEVATSWIAQDFPQGPIFGLVSSIFTQDIPRNLGLASYALMAAISNWLCLRFPALIGFVLSLGNIVIGIIFNYKVQASSLIQFLLPASERADFLETLQNWGWVFALYVGISSLSVVAYTLFLRTTFVLRYVTVSANWRFDETLCVLQKRADPGAHN</sequence>
<feature type="transmembrane region" description="Helical" evidence="1">
    <location>
        <begin position="109"/>
        <end position="127"/>
    </location>
</feature>
<reference evidence="2 3" key="1">
    <citation type="submission" date="2020-02" db="EMBL/GenBank/DDBJ databases">
        <title>Sequencing the genomes of 1000 actinobacteria strains.</title>
        <authorList>
            <person name="Klenk H.-P."/>
        </authorList>
    </citation>
    <scope>NUCLEOTIDE SEQUENCE [LARGE SCALE GENOMIC DNA]</scope>
    <source>
        <strain evidence="2 3">DSM 27960</strain>
    </source>
</reference>
<name>A0A7X5TU87_9MICO</name>
<evidence type="ECO:0000313" key="2">
    <source>
        <dbReference type="EMBL" id="NIH55015.1"/>
    </source>
</evidence>
<accession>A0A7X5TU87</accession>
<proteinExistence type="predicted"/>